<dbReference type="Proteomes" id="UP001161389">
    <property type="component" value="Unassembled WGS sequence"/>
</dbReference>
<feature type="domain" description="HTH araC/xylS-type" evidence="4">
    <location>
        <begin position="241"/>
        <end position="338"/>
    </location>
</feature>
<dbReference type="PROSITE" id="PS00041">
    <property type="entry name" value="HTH_ARAC_FAMILY_1"/>
    <property type="match status" value="1"/>
</dbReference>
<proteinExistence type="predicted"/>
<dbReference type="SMART" id="SM00342">
    <property type="entry name" value="HTH_ARAC"/>
    <property type="match status" value="1"/>
</dbReference>
<dbReference type="PROSITE" id="PS01124">
    <property type="entry name" value="HTH_ARAC_FAMILY_2"/>
    <property type="match status" value="1"/>
</dbReference>
<dbReference type="Pfam" id="PF12833">
    <property type="entry name" value="HTH_18"/>
    <property type="match status" value="1"/>
</dbReference>
<protein>
    <submittedName>
        <fullName evidence="5">AraC family transcriptional regulator</fullName>
    </submittedName>
</protein>
<organism evidence="5 6">
    <name type="scientific">Litoribrevibacter albus</name>
    <dbReference type="NCBI Taxonomy" id="1473156"/>
    <lineage>
        <taxon>Bacteria</taxon>
        <taxon>Pseudomonadati</taxon>
        <taxon>Pseudomonadota</taxon>
        <taxon>Gammaproteobacteria</taxon>
        <taxon>Oceanospirillales</taxon>
        <taxon>Oceanospirillaceae</taxon>
        <taxon>Litoribrevibacter</taxon>
    </lineage>
</organism>
<dbReference type="InterPro" id="IPR032687">
    <property type="entry name" value="AraC-type_N"/>
</dbReference>
<reference evidence="5" key="2">
    <citation type="submission" date="2023-01" db="EMBL/GenBank/DDBJ databases">
        <title>Draft genome sequence of Litoribrevibacter albus strain NBRC 110071.</title>
        <authorList>
            <person name="Sun Q."/>
            <person name="Mori K."/>
        </authorList>
    </citation>
    <scope>NUCLEOTIDE SEQUENCE</scope>
    <source>
        <strain evidence="5">NBRC 110071</strain>
    </source>
</reference>
<keyword evidence="3" id="KW-0804">Transcription</keyword>
<dbReference type="GO" id="GO:0003700">
    <property type="term" value="F:DNA-binding transcription factor activity"/>
    <property type="evidence" value="ECO:0007669"/>
    <property type="project" value="InterPro"/>
</dbReference>
<sequence length="346" mass="38597">MNKSSRFPGWGSSQVAILLEFAKSNGISSTKVLENSGVSIESLDSIDPTLDQELIIITNLISAIPLHPFKIGLHVGLTSNVNSYGLMGQVLVACKTPKAIMNVVSSYFQGDYHFLKIRPKIHRSHIETTFEVPAHLPEKAARFLLGRDMGAAITFQENVLLGGSPDTLEVGFIGEELPGMREVAERHTCPVLFDQETNYLKTQISVMKCIMPLGNHLLEKVLAKRIEKHVSALQRDKGFEDKVVSFLEQSGYGEFTKKQLANTMHISPRTLSRYLNKEGTNWRKLSTKLRMDKAKYYLSNTTKSIEQIAFDVGFSSASAFSNAFSREIGQSPLEYRLTESWDSSMA</sequence>
<keyword evidence="1" id="KW-0805">Transcription regulation</keyword>
<evidence type="ECO:0000259" key="4">
    <source>
        <dbReference type="PROSITE" id="PS01124"/>
    </source>
</evidence>
<reference evidence="5" key="1">
    <citation type="journal article" date="2014" name="Int. J. Syst. Evol. Microbiol.">
        <title>Complete genome sequence of Corynebacterium casei LMG S-19264T (=DSM 44701T), isolated from a smear-ripened cheese.</title>
        <authorList>
            <consortium name="US DOE Joint Genome Institute (JGI-PGF)"/>
            <person name="Walter F."/>
            <person name="Albersmeier A."/>
            <person name="Kalinowski J."/>
            <person name="Ruckert C."/>
        </authorList>
    </citation>
    <scope>NUCLEOTIDE SEQUENCE</scope>
    <source>
        <strain evidence="5">NBRC 110071</strain>
    </source>
</reference>
<dbReference type="AlphaFoldDB" id="A0AA37S5F5"/>
<evidence type="ECO:0000256" key="1">
    <source>
        <dbReference type="ARBA" id="ARBA00023015"/>
    </source>
</evidence>
<dbReference type="Pfam" id="PF12625">
    <property type="entry name" value="Arabinose_bd"/>
    <property type="match status" value="1"/>
</dbReference>
<dbReference type="PANTHER" id="PTHR47894">
    <property type="entry name" value="HTH-TYPE TRANSCRIPTIONAL REGULATOR GADX"/>
    <property type="match status" value="1"/>
</dbReference>
<dbReference type="InterPro" id="IPR009057">
    <property type="entry name" value="Homeodomain-like_sf"/>
</dbReference>
<dbReference type="EMBL" id="BSNM01000002">
    <property type="protein sequence ID" value="GLQ29610.1"/>
    <property type="molecule type" value="Genomic_DNA"/>
</dbReference>
<dbReference type="SUPFAM" id="SSF46689">
    <property type="entry name" value="Homeodomain-like"/>
    <property type="match status" value="1"/>
</dbReference>
<dbReference type="InterPro" id="IPR018060">
    <property type="entry name" value="HTH_AraC"/>
</dbReference>
<dbReference type="GO" id="GO:0000976">
    <property type="term" value="F:transcription cis-regulatory region binding"/>
    <property type="evidence" value="ECO:0007669"/>
    <property type="project" value="TreeGrafter"/>
</dbReference>
<dbReference type="Gene3D" id="1.10.10.60">
    <property type="entry name" value="Homeodomain-like"/>
    <property type="match status" value="1"/>
</dbReference>
<keyword evidence="2" id="KW-0238">DNA-binding</keyword>
<dbReference type="InterPro" id="IPR020449">
    <property type="entry name" value="Tscrpt_reg_AraC-type_HTH"/>
</dbReference>
<comment type="caution">
    <text evidence="5">The sequence shown here is derived from an EMBL/GenBank/DDBJ whole genome shotgun (WGS) entry which is preliminary data.</text>
</comment>
<dbReference type="RefSeq" id="WP_284377459.1">
    <property type="nucleotide sequence ID" value="NZ_BSNM01000002.1"/>
</dbReference>
<evidence type="ECO:0000313" key="6">
    <source>
        <dbReference type="Proteomes" id="UP001161389"/>
    </source>
</evidence>
<dbReference type="InterPro" id="IPR018062">
    <property type="entry name" value="HTH_AraC-typ_CS"/>
</dbReference>
<keyword evidence="6" id="KW-1185">Reference proteome</keyword>
<dbReference type="PRINTS" id="PR00032">
    <property type="entry name" value="HTHARAC"/>
</dbReference>
<dbReference type="GO" id="GO:0005829">
    <property type="term" value="C:cytosol"/>
    <property type="evidence" value="ECO:0007669"/>
    <property type="project" value="TreeGrafter"/>
</dbReference>
<evidence type="ECO:0000256" key="2">
    <source>
        <dbReference type="ARBA" id="ARBA00023125"/>
    </source>
</evidence>
<name>A0AA37S5F5_9GAMM</name>
<dbReference type="PANTHER" id="PTHR47894:SF1">
    <property type="entry name" value="HTH-TYPE TRANSCRIPTIONAL REGULATOR VQSM"/>
    <property type="match status" value="1"/>
</dbReference>
<evidence type="ECO:0000256" key="3">
    <source>
        <dbReference type="ARBA" id="ARBA00023163"/>
    </source>
</evidence>
<gene>
    <name evidence="5" type="primary">oruR_1</name>
    <name evidence="5" type="ORF">GCM10007876_00880</name>
</gene>
<accession>A0AA37S5F5</accession>
<evidence type="ECO:0000313" key="5">
    <source>
        <dbReference type="EMBL" id="GLQ29610.1"/>
    </source>
</evidence>